<evidence type="ECO:0000313" key="2">
    <source>
        <dbReference type="Proteomes" id="UP000275408"/>
    </source>
</evidence>
<name>A0A3M6U2V6_POCDA</name>
<dbReference type="EMBL" id="RCHS01002336">
    <property type="protein sequence ID" value="RMX47916.1"/>
    <property type="molecule type" value="Genomic_DNA"/>
</dbReference>
<evidence type="ECO:0000313" key="1">
    <source>
        <dbReference type="EMBL" id="RMX47916.1"/>
    </source>
</evidence>
<proteinExistence type="predicted"/>
<dbReference type="AlphaFoldDB" id="A0A3M6U2V6"/>
<accession>A0A3M6U2V6</accession>
<dbReference type="Proteomes" id="UP000275408">
    <property type="component" value="Unassembled WGS sequence"/>
</dbReference>
<protein>
    <submittedName>
        <fullName evidence="1">Uncharacterized protein</fullName>
    </submittedName>
</protein>
<feature type="non-terminal residue" evidence="1">
    <location>
        <position position="1"/>
    </location>
</feature>
<sequence length="161" mass="18141">APLNAAFERVPRKNSLLYSAWLYYHGKAEGCTAALNKCSLCPHCSTGRRDPASAVPDAFPGEPHLYSTESRCPNGNRWRADLRSAGMSLELVSEAMPVVEETKIVLMPESCEEKVFPFPAKEIRKQEVTVNVFLSQMDEMDPEDLIIVKFALKYYILKKDK</sequence>
<keyword evidence="2" id="KW-1185">Reference proteome</keyword>
<comment type="caution">
    <text evidence="1">The sequence shown here is derived from an EMBL/GenBank/DDBJ whole genome shotgun (WGS) entry which is preliminary data.</text>
</comment>
<organism evidence="1 2">
    <name type="scientific">Pocillopora damicornis</name>
    <name type="common">Cauliflower coral</name>
    <name type="synonym">Millepora damicornis</name>
    <dbReference type="NCBI Taxonomy" id="46731"/>
    <lineage>
        <taxon>Eukaryota</taxon>
        <taxon>Metazoa</taxon>
        <taxon>Cnidaria</taxon>
        <taxon>Anthozoa</taxon>
        <taxon>Hexacorallia</taxon>
        <taxon>Scleractinia</taxon>
        <taxon>Astrocoeniina</taxon>
        <taxon>Pocilloporidae</taxon>
        <taxon>Pocillopora</taxon>
    </lineage>
</organism>
<reference evidence="1 2" key="1">
    <citation type="journal article" date="2018" name="Sci. Rep.">
        <title>Comparative analysis of the Pocillopora damicornis genome highlights role of immune system in coral evolution.</title>
        <authorList>
            <person name="Cunning R."/>
            <person name="Bay R.A."/>
            <person name="Gillette P."/>
            <person name="Baker A.C."/>
            <person name="Traylor-Knowles N."/>
        </authorList>
    </citation>
    <scope>NUCLEOTIDE SEQUENCE [LARGE SCALE GENOMIC DNA]</scope>
    <source>
        <strain evidence="1">RSMAS</strain>
        <tissue evidence="1">Whole animal</tissue>
    </source>
</reference>
<gene>
    <name evidence="1" type="ORF">pdam_00025921</name>
</gene>